<feature type="compositionally biased region" description="Low complexity" evidence="6">
    <location>
        <begin position="1100"/>
        <end position="1124"/>
    </location>
</feature>
<evidence type="ECO:0000259" key="8">
    <source>
        <dbReference type="Pfam" id="PF13087"/>
    </source>
</evidence>
<feature type="domain" description="DNA2/NAM7 helicase helicase" evidence="7">
    <location>
        <begin position="458"/>
        <end position="702"/>
    </location>
</feature>
<keyword evidence="2" id="KW-0547">Nucleotide-binding</keyword>
<evidence type="ECO:0000256" key="1">
    <source>
        <dbReference type="ARBA" id="ARBA00007913"/>
    </source>
</evidence>
<dbReference type="PANTHER" id="PTHR43788:SF16">
    <property type="entry name" value="HELICASE WITH ZINC FINGER 2"/>
    <property type="match status" value="1"/>
</dbReference>
<keyword evidence="5" id="KW-0067">ATP-binding</keyword>
<dbReference type="InterPro" id="IPR047187">
    <property type="entry name" value="SF1_C_Upf1"/>
</dbReference>
<organism evidence="10">
    <name type="scientific">Caenorhabditis brenneri</name>
    <name type="common">Nematode worm</name>
    <dbReference type="NCBI Taxonomy" id="135651"/>
    <lineage>
        <taxon>Eukaryota</taxon>
        <taxon>Metazoa</taxon>
        <taxon>Ecdysozoa</taxon>
        <taxon>Nematoda</taxon>
        <taxon>Chromadorea</taxon>
        <taxon>Rhabditida</taxon>
        <taxon>Rhabditina</taxon>
        <taxon>Rhabditomorpha</taxon>
        <taxon>Rhabditoidea</taxon>
        <taxon>Rhabditidae</taxon>
        <taxon>Peloderinae</taxon>
        <taxon>Caenorhabditis</taxon>
    </lineage>
</organism>
<dbReference type="GO" id="GO:0005524">
    <property type="term" value="F:ATP binding"/>
    <property type="evidence" value="ECO:0007669"/>
    <property type="project" value="UniProtKB-KW"/>
</dbReference>
<evidence type="ECO:0000259" key="7">
    <source>
        <dbReference type="Pfam" id="PF13086"/>
    </source>
</evidence>
<dbReference type="InParanoid" id="G0MCY4"/>
<dbReference type="Gene3D" id="3.40.50.300">
    <property type="entry name" value="P-loop containing nucleotide triphosphate hydrolases"/>
    <property type="match status" value="2"/>
</dbReference>
<reference evidence="10" key="1">
    <citation type="submission" date="2011-07" db="EMBL/GenBank/DDBJ databases">
        <authorList>
            <consortium name="Caenorhabditis brenneri Sequencing and Analysis Consortium"/>
            <person name="Wilson R.K."/>
        </authorList>
    </citation>
    <scope>NUCLEOTIDE SEQUENCE [LARGE SCALE GENOMIC DNA]</scope>
    <source>
        <strain evidence="10">PB2801</strain>
    </source>
</reference>
<dbReference type="InterPro" id="IPR041677">
    <property type="entry name" value="DNA2/NAM7_AAA_11"/>
</dbReference>
<evidence type="ECO:0000313" key="9">
    <source>
        <dbReference type="EMBL" id="EGT49791.1"/>
    </source>
</evidence>
<gene>
    <name evidence="9" type="ORF">CAEBREN_04089</name>
</gene>
<feature type="domain" description="DNA2/NAM7 helicase-like C-terminal" evidence="8">
    <location>
        <begin position="720"/>
        <end position="904"/>
    </location>
</feature>
<dbReference type="InterPro" id="IPR050534">
    <property type="entry name" value="Coronavir_polyprotein_1ab"/>
</dbReference>
<feature type="compositionally biased region" description="Polar residues" evidence="6">
    <location>
        <begin position="959"/>
        <end position="1058"/>
    </location>
</feature>
<dbReference type="InterPro" id="IPR041679">
    <property type="entry name" value="DNA2/NAM7-like_C"/>
</dbReference>
<dbReference type="InterPro" id="IPR027417">
    <property type="entry name" value="P-loop_NTPase"/>
</dbReference>
<comment type="similarity">
    <text evidence="1">Belongs to the DNA2/NAM7 helicase family.</text>
</comment>
<protein>
    <submittedName>
        <fullName evidence="9">Uncharacterized protein</fullName>
    </submittedName>
</protein>
<evidence type="ECO:0000256" key="6">
    <source>
        <dbReference type="SAM" id="MobiDB-lite"/>
    </source>
</evidence>
<dbReference type="GO" id="GO:0016787">
    <property type="term" value="F:hydrolase activity"/>
    <property type="evidence" value="ECO:0007669"/>
    <property type="project" value="UniProtKB-KW"/>
</dbReference>
<evidence type="ECO:0000256" key="3">
    <source>
        <dbReference type="ARBA" id="ARBA00022801"/>
    </source>
</evidence>
<sequence>MQAENVFAQFYVQDNWSTPASVSSTKVHTTVGAALHEYTHKEAMQFAESSLHAKKVTDRSHRKLQERKDYEVRTFVSESGVRAYYRVVAKTRDGYVMAACHVNVHGPHRGDLRFVEVNSRTVVKGSERYSVVGMLYLGDIVAVTELGMLREPVTNDVFQTTVDQECVWMSSKITVLPRNILKDVTLSVLSPKDGTAVVKDQCELMTLPEGMNLECGQLFQGDAFLPEKIEEFFCQDYNSEHKNELIALASKIHQEPNPLGSIFEIRSSPALKEIFEIGVDAFKKSSKHNTPTGEIVETCVLMGYCAANALAFGRLDTRAFSIQDAKRVGRLLTFHIDNPMEKPTEGKWTVGNRISVHGAAGGAHAVIETVLVVKNELKITARLSKDAPSHLKFTGGLFLVSQMEPEGRPILRDGFFNQIPEGSHGRKILETLYGGAKLQKHAVAGKSFCYPVESPVELNRFQSEYVEMLQDRENHPIVVGSSPFGCGKSMTIVTAAVELAKIVHPSKKQLLITQSNFASVNLVEIARRVAEGPNPGGFKFVRFITPNNSKAVAEDCLTDYDLPVLQKRIFIEWAEGKHQLGKVMYAHRHKIVNYLLNNQLVHPKSFVGEAAESLKQRKQAGSVSPRALLEVFLILYRPSVIMITADSLPSLLQNNVLEKKDVSTIQIDEASQLPEYSFVSLLTLFPHANFGLIGDIQQLPPYCEIGLEGKLKDYGIGNTMERAVKGDLFPQAMLREVYRCHPKTTDLLSDLFYGGKLISGVSENRRKSFMEGRPDFWKNSNFPVMIVNNQGKTQKIGTSCGNADEKEVVQRLLGTLTSNYKGYKLQESDIGVISFYKGQTSVLIDALRGRDVKCGTVDAFQGTEREVIILCCTNEQISEFMQLGNRLNVAMSRAKQVTIIVGNVDGLRKAKYWNTIVERAEKHGCVMEADSLPKVYLAPRAKLANESYRPACAEPAKAHNTNNYDDYPSLNNQMSSMKVSNNQSKATGSYNNRSENSRQQNWTQQSSSQKDNWSQGNQKQNWSQKDNYHGNQRQGNGYRGSHSNGNGSYNRQGYQSQPAHKDAWGSSTHNNGYYNSQKNGGNYRQQNDSYSGQQTRYYSQNSGNNRQGNTNQNQYNNWNDENQQSRPRYNNTPKTKKPSRRSPSPKPVQRVYCRCDSYCHCDSDDDY</sequence>
<dbReference type="OrthoDB" id="5856787at2759"/>
<dbReference type="Pfam" id="PF13086">
    <property type="entry name" value="AAA_11"/>
    <property type="match status" value="1"/>
</dbReference>
<dbReference type="Pfam" id="PF13087">
    <property type="entry name" value="AAA_12"/>
    <property type="match status" value="1"/>
</dbReference>
<dbReference type="OMA" id="HEYTHKE"/>
<dbReference type="AlphaFoldDB" id="G0MCY4"/>
<dbReference type="SUPFAM" id="SSF52540">
    <property type="entry name" value="P-loop containing nucleoside triphosphate hydrolases"/>
    <property type="match status" value="1"/>
</dbReference>
<keyword evidence="10" id="KW-1185">Reference proteome</keyword>
<keyword evidence="3" id="KW-0378">Hydrolase</keyword>
<evidence type="ECO:0000256" key="5">
    <source>
        <dbReference type="ARBA" id="ARBA00022840"/>
    </source>
</evidence>
<feature type="compositionally biased region" description="Polar residues" evidence="6">
    <location>
        <begin position="1065"/>
        <end position="1099"/>
    </location>
</feature>
<accession>G0MCY4</accession>
<dbReference type="eggNOG" id="KOG1801">
    <property type="taxonomic scope" value="Eukaryota"/>
</dbReference>
<dbReference type="CDD" id="cd18808">
    <property type="entry name" value="SF1_C_Upf1"/>
    <property type="match status" value="1"/>
</dbReference>
<dbReference type="STRING" id="135651.G0MCY4"/>
<proteinExistence type="inferred from homology"/>
<name>G0MCY4_CAEBE</name>
<evidence type="ECO:0000313" key="10">
    <source>
        <dbReference type="Proteomes" id="UP000008068"/>
    </source>
</evidence>
<keyword evidence="4" id="KW-0347">Helicase</keyword>
<dbReference type="PANTHER" id="PTHR43788">
    <property type="entry name" value="DNA2/NAM7 HELICASE FAMILY MEMBER"/>
    <property type="match status" value="1"/>
</dbReference>
<dbReference type="FunFam" id="3.40.50.300:FF:002131">
    <property type="entry name" value="Uncharacterized ATP-dependent helicase C05C10.2"/>
    <property type="match status" value="1"/>
</dbReference>
<dbReference type="HOGENOM" id="CLU_007448_0_0_1"/>
<evidence type="ECO:0000256" key="4">
    <source>
        <dbReference type="ARBA" id="ARBA00022806"/>
    </source>
</evidence>
<evidence type="ECO:0000256" key="2">
    <source>
        <dbReference type="ARBA" id="ARBA00022741"/>
    </source>
</evidence>
<dbReference type="Proteomes" id="UP000008068">
    <property type="component" value="Unassembled WGS sequence"/>
</dbReference>
<feature type="region of interest" description="Disordered" evidence="6">
    <location>
        <begin position="954"/>
        <end position="1148"/>
    </location>
</feature>
<dbReference type="GO" id="GO:0043139">
    <property type="term" value="F:5'-3' DNA helicase activity"/>
    <property type="evidence" value="ECO:0007669"/>
    <property type="project" value="TreeGrafter"/>
</dbReference>
<dbReference type="EMBL" id="GL379790">
    <property type="protein sequence ID" value="EGT49791.1"/>
    <property type="molecule type" value="Genomic_DNA"/>
</dbReference>